<dbReference type="PANTHER" id="PTHR42948:SF1">
    <property type="entry name" value="TRANSPORTER"/>
    <property type="match status" value="1"/>
</dbReference>
<feature type="transmembrane region" description="Helical" evidence="2">
    <location>
        <begin position="171"/>
        <end position="191"/>
    </location>
</feature>
<reference evidence="3" key="1">
    <citation type="submission" date="2020-10" db="EMBL/GenBank/DDBJ databases">
        <authorList>
            <person name="Gilroy R."/>
        </authorList>
    </citation>
    <scope>NUCLEOTIDE SEQUENCE</scope>
    <source>
        <strain evidence="3">ChiHjej13B12-12457</strain>
    </source>
</reference>
<proteinExistence type="inferred from homology"/>
<dbReference type="CDD" id="cd10336">
    <property type="entry name" value="SLC6sbd_Tyt1-Like"/>
    <property type="match status" value="1"/>
</dbReference>
<feature type="transmembrane region" description="Helical" evidence="2">
    <location>
        <begin position="83"/>
        <end position="109"/>
    </location>
</feature>
<gene>
    <name evidence="3" type="ORF">IAC94_00270</name>
</gene>
<dbReference type="AlphaFoldDB" id="A0A9D1J5U8"/>
<feature type="transmembrane region" description="Helical" evidence="2">
    <location>
        <begin position="417"/>
        <end position="441"/>
    </location>
</feature>
<feature type="transmembrane region" description="Helical" evidence="2">
    <location>
        <begin position="380"/>
        <end position="397"/>
    </location>
</feature>
<comment type="caution">
    <text evidence="3">The sequence shown here is derived from an EMBL/GenBank/DDBJ whole genome shotgun (WGS) entry which is preliminary data.</text>
</comment>
<keyword evidence="2" id="KW-1133">Transmembrane helix</keyword>
<accession>A0A9D1J5U8</accession>
<reference evidence="3" key="2">
    <citation type="journal article" date="2021" name="PeerJ">
        <title>Extensive microbial diversity within the chicken gut microbiome revealed by metagenomics and culture.</title>
        <authorList>
            <person name="Gilroy R."/>
            <person name="Ravi A."/>
            <person name="Getino M."/>
            <person name="Pursley I."/>
            <person name="Horton D.L."/>
            <person name="Alikhan N.F."/>
            <person name="Baker D."/>
            <person name="Gharbi K."/>
            <person name="Hall N."/>
            <person name="Watson M."/>
            <person name="Adriaenssens E.M."/>
            <person name="Foster-Nyarko E."/>
            <person name="Jarju S."/>
            <person name="Secka A."/>
            <person name="Antonio M."/>
            <person name="Oren A."/>
            <person name="Chaudhuri R.R."/>
            <person name="La Ragione R."/>
            <person name="Hildebrand F."/>
            <person name="Pallen M.J."/>
        </authorList>
    </citation>
    <scope>NUCLEOTIDE SEQUENCE</scope>
    <source>
        <strain evidence="3">ChiHjej13B12-12457</strain>
    </source>
</reference>
<evidence type="ECO:0000256" key="2">
    <source>
        <dbReference type="SAM" id="Phobius"/>
    </source>
</evidence>
<evidence type="ECO:0000313" key="3">
    <source>
        <dbReference type="EMBL" id="HIR61945.1"/>
    </source>
</evidence>
<keyword evidence="1" id="KW-0813">Transport</keyword>
<dbReference type="InterPro" id="IPR047218">
    <property type="entry name" value="YocR/YhdH-like"/>
</dbReference>
<dbReference type="Proteomes" id="UP000886744">
    <property type="component" value="Unassembled WGS sequence"/>
</dbReference>
<comment type="similarity">
    <text evidence="1">Belongs to the sodium:neurotransmitter symporter (SNF) (TC 2.A.22) family.</text>
</comment>
<dbReference type="PROSITE" id="PS50267">
    <property type="entry name" value="NA_NEUROTRAN_SYMP_3"/>
    <property type="match status" value="1"/>
</dbReference>
<dbReference type="Pfam" id="PF00209">
    <property type="entry name" value="SNF"/>
    <property type="match status" value="2"/>
</dbReference>
<keyword evidence="1" id="KW-0769">Symport</keyword>
<evidence type="ECO:0000313" key="4">
    <source>
        <dbReference type="Proteomes" id="UP000886744"/>
    </source>
</evidence>
<feature type="transmembrane region" description="Helical" evidence="2">
    <location>
        <begin position="7"/>
        <end position="26"/>
    </location>
</feature>
<protein>
    <recommendedName>
        <fullName evidence="1">Transporter</fullName>
    </recommendedName>
</protein>
<feature type="transmembrane region" description="Helical" evidence="2">
    <location>
        <begin position="254"/>
        <end position="273"/>
    </location>
</feature>
<feature type="transmembrane region" description="Helical" evidence="2">
    <location>
        <begin position="293"/>
        <end position="326"/>
    </location>
</feature>
<dbReference type="PANTHER" id="PTHR42948">
    <property type="entry name" value="TRANSPORTER"/>
    <property type="match status" value="1"/>
</dbReference>
<feature type="transmembrane region" description="Helical" evidence="2">
    <location>
        <begin position="140"/>
        <end position="159"/>
    </location>
</feature>
<feature type="transmembrane region" description="Helical" evidence="2">
    <location>
        <begin position="338"/>
        <end position="360"/>
    </location>
</feature>
<dbReference type="GO" id="GO:0016020">
    <property type="term" value="C:membrane"/>
    <property type="evidence" value="ECO:0007669"/>
    <property type="project" value="InterPro"/>
</dbReference>
<name>A0A9D1J5U8_9BACT</name>
<keyword evidence="1 2" id="KW-0812">Transmembrane</keyword>
<feature type="transmembrane region" description="Helical" evidence="2">
    <location>
        <begin position="211"/>
        <end position="233"/>
    </location>
</feature>
<keyword evidence="2" id="KW-0472">Membrane</keyword>
<dbReference type="NCBIfam" id="NF037979">
    <property type="entry name" value="Na_transp"/>
    <property type="match status" value="1"/>
</dbReference>
<dbReference type="PROSITE" id="PS00610">
    <property type="entry name" value="NA_NEUROTRAN_SYMP_1"/>
    <property type="match status" value="1"/>
</dbReference>
<dbReference type="GO" id="GO:0015293">
    <property type="term" value="F:symporter activity"/>
    <property type="evidence" value="ECO:0007669"/>
    <property type="project" value="UniProtKB-KW"/>
</dbReference>
<dbReference type="InterPro" id="IPR000175">
    <property type="entry name" value="Na/ntran_symport"/>
</dbReference>
<sequence>MRDNFKSSFGVLVAMAGSAIGLGNLWRFPYLMGTNGGAAFIIIYLVLVFLLCLPIMMSEFVVGRRSQVNAVKAFKVLSPKGHWGLVGVLGVLASVALISFYCVVGGWTIDYLVHAVSFTLPEQGSSEGFFAAAVSTPWRTILYTYIFLALTALVLLAGIKDGIERYTKVMMPLLFLTIIIIAIRSVTLPGAGAGLEFLFKPDFSKVTGSTFLNALGQAFFSLSIGCATILTYGSYVKKQEKIVKLSSLTAISDTFFAILAGLAIMPAVFAFGISPSEGPGLLFVVLPDIFDQIAAGGVIAILFFFVLFIAAITSSISLLEVSVTYLIEACRMKRRMAVLLSSAVCLVLCTLCALSGGVLSDVHILGKTFFDFFDMISANLLMPLCGLFIVIFVGWKLGRKDFVDELSNGGTLPNKRLYNAIFYLVRYVAPLVIAVIMIFGWL</sequence>
<organism evidence="3 4">
    <name type="scientific">Candidatus Coprenecus avistercoris</name>
    <dbReference type="NCBI Taxonomy" id="2840730"/>
    <lineage>
        <taxon>Bacteria</taxon>
        <taxon>Pseudomonadati</taxon>
        <taxon>Bacteroidota</taxon>
        <taxon>Bacteroidia</taxon>
        <taxon>Bacteroidales</taxon>
        <taxon>Rikenellaceae</taxon>
        <taxon>Rikenellaceae incertae sedis</taxon>
        <taxon>Candidatus Coprenecus</taxon>
    </lineage>
</organism>
<evidence type="ECO:0000256" key="1">
    <source>
        <dbReference type="RuleBase" id="RU003732"/>
    </source>
</evidence>
<dbReference type="EMBL" id="DVHI01000007">
    <property type="protein sequence ID" value="HIR61945.1"/>
    <property type="molecule type" value="Genomic_DNA"/>
</dbReference>
<feature type="transmembrane region" description="Helical" evidence="2">
    <location>
        <begin position="38"/>
        <end position="62"/>
    </location>
</feature>